<proteinExistence type="predicted"/>
<evidence type="ECO:0000256" key="1">
    <source>
        <dbReference type="SAM" id="MobiDB-lite"/>
    </source>
</evidence>
<feature type="region of interest" description="Disordered" evidence="1">
    <location>
        <begin position="1"/>
        <end position="65"/>
    </location>
</feature>
<gene>
    <name evidence="2" type="ORF">MBOT_29700</name>
</gene>
<organism evidence="2 3">
    <name type="scientific">Mycobacterium botniense</name>
    <dbReference type="NCBI Taxonomy" id="84962"/>
    <lineage>
        <taxon>Bacteria</taxon>
        <taxon>Bacillati</taxon>
        <taxon>Actinomycetota</taxon>
        <taxon>Actinomycetes</taxon>
        <taxon>Mycobacteriales</taxon>
        <taxon>Mycobacteriaceae</taxon>
        <taxon>Mycobacterium</taxon>
    </lineage>
</organism>
<accession>A0A7I9Y0L4</accession>
<keyword evidence="3" id="KW-1185">Reference proteome</keyword>
<dbReference type="EMBL" id="BLKW01000004">
    <property type="protein sequence ID" value="GFG75605.1"/>
    <property type="molecule type" value="Genomic_DNA"/>
</dbReference>
<dbReference type="Proteomes" id="UP000465361">
    <property type="component" value="Unassembled WGS sequence"/>
</dbReference>
<feature type="region of interest" description="Disordered" evidence="1">
    <location>
        <begin position="71"/>
        <end position="90"/>
    </location>
</feature>
<evidence type="ECO:0000313" key="3">
    <source>
        <dbReference type="Proteomes" id="UP000465361"/>
    </source>
</evidence>
<feature type="compositionally biased region" description="Low complexity" evidence="1">
    <location>
        <begin position="31"/>
        <end position="47"/>
    </location>
</feature>
<reference evidence="2 3" key="1">
    <citation type="journal article" date="2019" name="Emerg. Microbes Infect.">
        <title>Comprehensive subspecies identification of 175 nontuberculous mycobacteria species based on 7547 genomic profiles.</title>
        <authorList>
            <person name="Matsumoto Y."/>
            <person name="Kinjo T."/>
            <person name="Motooka D."/>
            <person name="Nabeya D."/>
            <person name="Jung N."/>
            <person name="Uechi K."/>
            <person name="Horii T."/>
            <person name="Iida T."/>
            <person name="Fujita J."/>
            <person name="Nakamura S."/>
        </authorList>
    </citation>
    <scope>NUCLEOTIDE SEQUENCE [LARGE SCALE GENOMIC DNA]</scope>
    <source>
        <strain evidence="2 3">JCM 17322</strain>
    </source>
</reference>
<protein>
    <submittedName>
        <fullName evidence="2">Uncharacterized protein</fullName>
    </submittedName>
</protein>
<evidence type="ECO:0000313" key="2">
    <source>
        <dbReference type="EMBL" id="GFG75605.1"/>
    </source>
</evidence>
<comment type="caution">
    <text evidence="2">The sequence shown here is derived from an EMBL/GenBank/DDBJ whole genome shotgun (WGS) entry which is preliminary data.</text>
</comment>
<name>A0A7I9Y0L4_9MYCO</name>
<sequence length="128" mass="13545">MTTAFNLADMAAGSGTAGSGRGRRNGWLWSAVPPRAAAKAPPGAVQARSEDSDRRTRAALAETDADVVVGVGHPLTHTGGPGRDRNDRRPGLALHLGRRRNGALMVLSSAQRAYALRGALCHTRRRTR</sequence>
<dbReference type="AlphaFoldDB" id="A0A7I9Y0L4"/>